<dbReference type="PRINTS" id="PR00723">
    <property type="entry name" value="SUBTILISIN"/>
</dbReference>
<evidence type="ECO:0000313" key="8">
    <source>
        <dbReference type="Proteomes" id="UP001230426"/>
    </source>
</evidence>
<dbReference type="InterPro" id="IPR000209">
    <property type="entry name" value="Peptidase_S8/S53_dom"/>
</dbReference>
<keyword evidence="4 5" id="KW-0720">Serine protease</keyword>
<dbReference type="InterPro" id="IPR023828">
    <property type="entry name" value="Peptidase_S8_Ser-AS"/>
</dbReference>
<evidence type="ECO:0000256" key="4">
    <source>
        <dbReference type="ARBA" id="ARBA00022825"/>
    </source>
</evidence>
<dbReference type="PROSITE" id="PS00138">
    <property type="entry name" value="SUBTILASE_SER"/>
    <property type="match status" value="1"/>
</dbReference>
<evidence type="ECO:0000256" key="3">
    <source>
        <dbReference type="ARBA" id="ARBA00022801"/>
    </source>
</evidence>
<protein>
    <submittedName>
        <fullName evidence="7">Subtilisin family serine protease</fullName>
    </submittedName>
</protein>
<organism evidence="7 8">
    <name type="scientific">Streptosporangium brasiliense</name>
    <dbReference type="NCBI Taxonomy" id="47480"/>
    <lineage>
        <taxon>Bacteria</taxon>
        <taxon>Bacillati</taxon>
        <taxon>Actinomycetota</taxon>
        <taxon>Actinomycetes</taxon>
        <taxon>Streptosporangiales</taxon>
        <taxon>Streptosporangiaceae</taxon>
        <taxon>Streptosporangium</taxon>
    </lineage>
</organism>
<gene>
    <name evidence="7" type="ORF">J2S55_001421</name>
</gene>
<keyword evidence="8" id="KW-1185">Reference proteome</keyword>
<dbReference type="EMBL" id="JAUSRB010000001">
    <property type="protein sequence ID" value="MDP9862162.1"/>
    <property type="molecule type" value="Genomic_DNA"/>
</dbReference>
<dbReference type="PANTHER" id="PTHR43806">
    <property type="entry name" value="PEPTIDASE S8"/>
    <property type="match status" value="1"/>
</dbReference>
<dbReference type="GO" id="GO:0006508">
    <property type="term" value="P:proteolysis"/>
    <property type="evidence" value="ECO:0007669"/>
    <property type="project" value="UniProtKB-KW"/>
</dbReference>
<dbReference type="Proteomes" id="UP001230426">
    <property type="component" value="Unassembled WGS sequence"/>
</dbReference>
<dbReference type="Pfam" id="PF00082">
    <property type="entry name" value="Peptidase_S8"/>
    <property type="match status" value="1"/>
</dbReference>
<dbReference type="InterPro" id="IPR050131">
    <property type="entry name" value="Peptidase_S8_subtilisin-like"/>
</dbReference>
<feature type="active site" description="Charge relay system" evidence="5">
    <location>
        <position position="392"/>
    </location>
</feature>
<comment type="similarity">
    <text evidence="1 5">Belongs to the peptidase S8 family.</text>
</comment>
<evidence type="ECO:0000256" key="5">
    <source>
        <dbReference type="PROSITE-ProRule" id="PRU01240"/>
    </source>
</evidence>
<evidence type="ECO:0000256" key="2">
    <source>
        <dbReference type="ARBA" id="ARBA00022670"/>
    </source>
</evidence>
<feature type="active site" description="Charge relay system" evidence="5">
    <location>
        <position position="228"/>
    </location>
</feature>
<dbReference type="InterPro" id="IPR013783">
    <property type="entry name" value="Ig-like_fold"/>
</dbReference>
<dbReference type="PROSITE" id="PS00137">
    <property type="entry name" value="SUBTILASE_HIS"/>
    <property type="match status" value="1"/>
</dbReference>
<evidence type="ECO:0000259" key="6">
    <source>
        <dbReference type="Pfam" id="PF00082"/>
    </source>
</evidence>
<dbReference type="Gene3D" id="3.40.50.200">
    <property type="entry name" value="Peptidase S8/S53 domain"/>
    <property type="match status" value="1"/>
</dbReference>
<accession>A0ABT9QZY9</accession>
<keyword evidence="2 5" id="KW-0645">Protease</keyword>
<name>A0ABT9QZY9_9ACTN</name>
<dbReference type="Gene3D" id="2.60.40.10">
    <property type="entry name" value="Immunoglobulins"/>
    <property type="match status" value="1"/>
</dbReference>
<dbReference type="InterPro" id="IPR022398">
    <property type="entry name" value="Peptidase_S8_His-AS"/>
</dbReference>
<dbReference type="RefSeq" id="WP_306858166.1">
    <property type="nucleotide sequence ID" value="NZ_JAUSRB010000001.1"/>
</dbReference>
<dbReference type="PANTHER" id="PTHR43806:SF11">
    <property type="entry name" value="CEREVISIN-RELATED"/>
    <property type="match status" value="1"/>
</dbReference>
<reference evidence="7 8" key="1">
    <citation type="submission" date="2023-07" db="EMBL/GenBank/DDBJ databases">
        <title>Sequencing the genomes of 1000 actinobacteria strains.</title>
        <authorList>
            <person name="Klenk H.-P."/>
        </authorList>
    </citation>
    <scope>NUCLEOTIDE SEQUENCE [LARGE SCALE GENOMIC DNA]</scope>
    <source>
        <strain evidence="7 8">DSM 44109</strain>
    </source>
</reference>
<sequence length="1038" mass="109293">MTAVLAVFLGVPPAHAEPSAPRGDPDGVTLITGDRVVITGSGQRIEPGPGRQVSFIRQLIDGHVYVIPSDARPLLAQGLLDRRLFDVTQLLAWRYDDDATADIPLIIQSERAPAGARTTRSLTGLGMNALSVPKASAARTWKDLTGGVHALGATKTKLWLDGRRTFDLDRSVKQIGAPQAWERGLTGKGVTVAVLDSGYDAGHPDLQNVVVQERNFSNDPDMRDTVGHGTHVASIVAGAGGQYRGVAPGARLAIGKVGSAYVRDSAILAGMEWAAVEVRAKIVNMSLGGPDTPELDPLEQAVNTLSERTGALFVVSAGNRHDLPVSSPGSADAALTVGAVDRDDRLARFSSKGPREGDHAVKPDVTAPGVGIMAAAAEGTADGPHIALNGTSMAAPHVAGAAAILAEQHPDWTGGQLKSALIGSARPMDGATPYEGGAGRVDVPRVINQPIVADKPNVWAAFSWDDSTRTQTTTLTYANSGDAPVTLNLAADGDTVKLSTRRLDVPAGGTASVTLTVDAGGKAPGDYPGTITATSGEMTVRTLAGAYVEPESYDVRLTAYGKEGDVTNVFTQIYDPETGETRQLILDSATGTIRLPKGHWKLYAEIYDSTRKITLAHTDLRVDADRQVTLDGRQGKQVRFSIDDPDVVPRDVVDVQVSNGKWGVTWGAALDVRSDLFAVPAREAGLRYMIRSIWDGEDSSGRPYLYDLLDRRTGGIPEDPGSLARRDDLAEVTATYHASGVAAKGAPRFAPRSDDGVPLFLQSLPAEVSLPGSVTYHRTPGTVWESTLQTGTTVMSDSGTLMKRGHTREVWNAAVAGPSLVTVTGTRTGDGLHFNAGPLFADGVAGRTGTDRAATGTATLSTGGQVLAQAELSGCDIAELPTCVLDAVLPPAPTRYTLGVSMSRQVPHTALSTAVKAVWEFDSARTADRRPLPLAAMRYAPTGLDAYNRAKPGTVTRVPMWVERNPGAAETKVRSVRLEASFDDGETWRPVPVVPSGSGWKAAVQNPRTQGFVSLRVAVTDAAGASLTQTITRAYGIA</sequence>
<feature type="active site" description="Charge relay system" evidence="5">
    <location>
        <position position="196"/>
    </location>
</feature>
<dbReference type="SUPFAM" id="SSF52743">
    <property type="entry name" value="Subtilisin-like"/>
    <property type="match status" value="1"/>
</dbReference>
<keyword evidence="3 5" id="KW-0378">Hydrolase</keyword>
<dbReference type="InterPro" id="IPR036852">
    <property type="entry name" value="Peptidase_S8/S53_dom_sf"/>
</dbReference>
<dbReference type="PROSITE" id="PS51892">
    <property type="entry name" value="SUBTILASE"/>
    <property type="match status" value="1"/>
</dbReference>
<dbReference type="GO" id="GO:0008233">
    <property type="term" value="F:peptidase activity"/>
    <property type="evidence" value="ECO:0007669"/>
    <property type="project" value="UniProtKB-KW"/>
</dbReference>
<evidence type="ECO:0000313" key="7">
    <source>
        <dbReference type="EMBL" id="MDP9862162.1"/>
    </source>
</evidence>
<dbReference type="InterPro" id="IPR015500">
    <property type="entry name" value="Peptidase_S8_subtilisin-rel"/>
</dbReference>
<comment type="caution">
    <text evidence="7">The sequence shown here is derived from an EMBL/GenBank/DDBJ whole genome shotgun (WGS) entry which is preliminary data.</text>
</comment>
<proteinExistence type="inferred from homology"/>
<feature type="domain" description="Peptidase S8/S53" evidence="6">
    <location>
        <begin position="187"/>
        <end position="426"/>
    </location>
</feature>
<evidence type="ECO:0000256" key="1">
    <source>
        <dbReference type="ARBA" id="ARBA00011073"/>
    </source>
</evidence>